<dbReference type="AlphaFoldDB" id="A0AAE1JT49"/>
<name>A0AAE1JT49_9FABA</name>
<organism evidence="7 8">
    <name type="scientific">Acacia crassicarpa</name>
    <name type="common">northern wattle</name>
    <dbReference type="NCBI Taxonomy" id="499986"/>
    <lineage>
        <taxon>Eukaryota</taxon>
        <taxon>Viridiplantae</taxon>
        <taxon>Streptophyta</taxon>
        <taxon>Embryophyta</taxon>
        <taxon>Tracheophyta</taxon>
        <taxon>Spermatophyta</taxon>
        <taxon>Magnoliopsida</taxon>
        <taxon>eudicotyledons</taxon>
        <taxon>Gunneridae</taxon>
        <taxon>Pentapetalae</taxon>
        <taxon>rosids</taxon>
        <taxon>fabids</taxon>
        <taxon>Fabales</taxon>
        <taxon>Fabaceae</taxon>
        <taxon>Caesalpinioideae</taxon>
        <taxon>mimosoid clade</taxon>
        <taxon>Acacieae</taxon>
        <taxon>Acacia</taxon>
    </lineage>
</organism>
<evidence type="ECO:0000256" key="1">
    <source>
        <dbReference type="ARBA" id="ARBA00004141"/>
    </source>
</evidence>
<reference evidence="7" key="1">
    <citation type="submission" date="2023-10" db="EMBL/GenBank/DDBJ databases">
        <title>Chromosome-level genome of the transformable northern wattle, Acacia crassicarpa.</title>
        <authorList>
            <person name="Massaro I."/>
            <person name="Sinha N.R."/>
            <person name="Poethig S."/>
            <person name="Leichty A.R."/>
        </authorList>
    </citation>
    <scope>NUCLEOTIDE SEQUENCE</scope>
    <source>
        <strain evidence="7">Acra3RX</strain>
        <tissue evidence="7">Leaf</tissue>
    </source>
</reference>
<evidence type="ECO:0000256" key="3">
    <source>
        <dbReference type="ARBA" id="ARBA00022692"/>
    </source>
</evidence>
<sequence>MLSVAMITQALNFNLVQSNASAPRLSDWFLECHGFWHNAVLIVASFLFVLYLATQSKKSFLKFSHGVGVHSWERVGLDIIVCLEWPIYRFWFTSKKQGSLRINSESGL</sequence>
<evidence type="ECO:0000313" key="7">
    <source>
        <dbReference type="EMBL" id="KAK4276822.1"/>
    </source>
</evidence>
<proteinExistence type="inferred from homology"/>
<comment type="similarity">
    <text evidence="2">Belongs to the UPF0359 family.</text>
</comment>
<evidence type="ECO:0000256" key="4">
    <source>
        <dbReference type="ARBA" id="ARBA00022989"/>
    </source>
</evidence>
<dbReference type="GO" id="GO:0016020">
    <property type="term" value="C:membrane"/>
    <property type="evidence" value="ECO:0007669"/>
    <property type="project" value="UniProtKB-SubCell"/>
</dbReference>
<feature type="transmembrane region" description="Helical" evidence="6">
    <location>
        <begin position="34"/>
        <end position="53"/>
    </location>
</feature>
<dbReference type="Proteomes" id="UP001293593">
    <property type="component" value="Unassembled WGS sequence"/>
</dbReference>
<dbReference type="EMBL" id="JAWXYG010000003">
    <property type="protein sequence ID" value="KAK4276822.1"/>
    <property type="molecule type" value="Genomic_DNA"/>
</dbReference>
<accession>A0AAE1JT49</accession>
<gene>
    <name evidence="7" type="ORF">QN277_014928</name>
</gene>
<comment type="subcellular location">
    <subcellularLocation>
        <location evidence="1">Membrane</location>
        <topology evidence="1">Multi-pass membrane protein</topology>
    </subcellularLocation>
</comment>
<comment type="caution">
    <text evidence="7">The sequence shown here is derived from an EMBL/GenBank/DDBJ whole genome shotgun (WGS) entry which is preliminary data.</text>
</comment>
<keyword evidence="5 6" id="KW-0472">Membrane</keyword>
<keyword evidence="8" id="KW-1185">Reference proteome</keyword>
<evidence type="ECO:0000256" key="6">
    <source>
        <dbReference type="SAM" id="Phobius"/>
    </source>
</evidence>
<evidence type="ECO:0000256" key="2">
    <source>
        <dbReference type="ARBA" id="ARBA00010125"/>
    </source>
</evidence>
<dbReference type="InterPro" id="IPR018781">
    <property type="entry name" value="TPRA1/CAND2/CAND8"/>
</dbReference>
<dbReference type="Pfam" id="PF10160">
    <property type="entry name" value="Tmemb_40"/>
    <property type="match status" value="1"/>
</dbReference>
<keyword evidence="3 6" id="KW-0812">Transmembrane</keyword>
<protein>
    <submittedName>
        <fullName evidence="7">Uncharacterized protein</fullName>
    </submittedName>
</protein>
<evidence type="ECO:0000256" key="5">
    <source>
        <dbReference type="ARBA" id="ARBA00023136"/>
    </source>
</evidence>
<keyword evidence="4 6" id="KW-1133">Transmembrane helix</keyword>
<evidence type="ECO:0000313" key="8">
    <source>
        <dbReference type="Proteomes" id="UP001293593"/>
    </source>
</evidence>